<dbReference type="Pfam" id="PF01391">
    <property type="entry name" value="Collagen"/>
    <property type="match status" value="2"/>
</dbReference>
<dbReference type="Proteomes" id="UP001175271">
    <property type="component" value="Unassembled WGS sequence"/>
</dbReference>
<evidence type="ECO:0000256" key="1">
    <source>
        <dbReference type="ARBA" id="ARBA00022737"/>
    </source>
</evidence>
<feature type="compositionally biased region" description="Low complexity" evidence="2">
    <location>
        <begin position="204"/>
        <end position="223"/>
    </location>
</feature>
<sequence>MEEFEKGRAGFFVALTVCGFALVGCAMMFPLVHAEMDTLRVEVMLEMRAFQRVADDLWMRLAKMELEARGKRSMKTTLLERLERRSWKGRSRARGATVEVTVGPEGADSEASLCAAVLNPKCAKGPPGPPGKDGFDGIDGVNGVPGPDGKSYEVENEYQCTICPAGPPGVPGEPGLPGIPGPKGPRGSPGAPAKSIGLPGPRGPVGDPGEPGIEGPVGEPGTPGSNGILWLQGPPGEKGPPGVPGNPGERGPLGPIGEDGLEGFPGREGSPGVAGKSGPRGPPGAPGKRGIPGFSEYYCHCPQRSKGLRGNFSIDVDPKPHPEDEAYPQNLVFLRL</sequence>
<dbReference type="Pfam" id="PF01484">
    <property type="entry name" value="Col_cuticle_N"/>
    <property type="match status" value="1"/>
</dbReference>
<keyword evidence="5" id="KW-1185">Reference proteome</keyword>
<evidence type="ECO:0000313" key="5">
    <source>
        <dbReference type="Proteomes" id="UP001175271"/>
    </source>
</evidence>
<dbReference type="AlphaFoldDB" id="A0AA39LQ27"/>
<protein>
    <recommendedName>
        <fullName evidence="3">Nematode cuticle collagen N-terminal domain-containing protein</fullName>
    </recommendedName>
</protein>
<reference evidence="4" key="1">
    <citation type="submission" date="2023-06" db="EMBL/GenBank/DDBJ databases">
        <title>Genomic analysis of the entomopathogenic nematode Steinernema hermaphroditum.</title>
        <authorList>
            <person name="Schwarz E.M."/>
            <person name="Heppert J.K."/>
            <person name="Baniya A."/>
            <person name="Schwartz H.T."/>
            <person name="Tan C.-H."/>
            <person name="Antoshechkin I."/>
            <person name="Sternberg P.W."/>
            <person name="Goodrich-Blair H."/>
            <person name="Dillman A.R."/>
        </authorList>
    </citation>
    <scope>NUCLEOTIDE SEQUENCE</scope>
    <source>
        <strain evidence="4">PS9179</strain>
        <tissue evidence="4">Whole animal</tissue>
    </source>
</reference>
<evidence type="ECO:0000256" key="2">
    <source>
        <dbReference type="SAM" id="MobiDB-lite"/>
    </source>
</evidence>
<dbReference type="InterPro" id="IPR002486">
    <property type="entry name" value="Col_cuticle_N"/>
</dbReference>
<dbReference type="InterPro" id="IPR008160">
    <property type="entry name" value="Collagen"/>
</dbReference>
<dbReference type="EMBL" id="JAUCMV010000004">
    <property type="protein sequence ID" value="KAK0405139.1"/>
    <property type="molecule type" value="Genomic_DNA"/>
</dbReference>
<dbReference type="GO" id="GO:0042302">
    <property type="term" value="F:structural constituent of cuticle"/>
    <property type="evidence" value="ECO:0007669"/>
    <property type="project" value="InterPro"/>
</dbReference>
<feature type="region of interest" description="Disordered" evidence="2">
    <location>
        <begin position="125"/>
        <end position="152"/>
    </location>
</feature>
<accession>A0AA39LQ27</accession>
<dbReference type="PANTHER" id="PTHR24637:SF366">
    <property type="entry name" value="NEMATODE CUTICLE COLLAGEN N-TERMINAL DOMAIN-CONTAINING PROTEIN"/>
    <property type="match status" value="1"/>
</dbReference>
<dbReference type="SMART" id="SM01088">
    <property type="entry name" value="Col_cuticle_N"/>
    <property type="match status" value="1"/>
</dbReference>
<organism evidence="4 5">
    <name type="scientific">Steinernema hermaphroditum</name>
    <dbReference type="NCBI Taxonomy" id="289476"/>
    <lineage>
        <taxon>Eukaryota</taxon>
        <taxon>Metazoa</taxon>
        <taxon>Ecdysozoa</taxon>
        <taxon>Nematoda</taxon>
        <taxon>Chromadorea</taxon>
        <taxon>Rhabditida</taxon>
        <taxon>Tylenchina</taxon>
        <taxon>Panagrolaimomorpha</taxon>
        <taxon>Strongyloidoidea</taxon>
        <taxon>Steinernematidae</taxon>
        <taxon>Steinernema</taxon>
    </lineage>
</organism>
<keyword evidence="1" id="KW-0677">Repeat</keyword>
<dbReference type="PANTHER" id="PTHR24637">
    <property type="entry name" value="COLLAGEN"/>
    <property type="match status" value="1"/>
</dbReference>
<dbReference type="Gene3D" id="1.20.5.320">
    <property type="entry name" value="6-Phosphogluconate Dehydrogenase, domain 3"/>
    <property type="match status" value="1"/>
</dbReference>
<gene>
    <name evidence="4" type="ORF">QR680_017818</name>
</gene>
<feature type="domain" description="Nematode cuticle collagen N-terminal" evidence="3">
    <location>
        <begin position="11"/>
        <end position="61"/>
    </location>
</feature>
<dbReference type="PROSITE" id="PS51257">
    <property type="entry name" value="PROKAR_LIPOPROTEIN"/>
    <property type="match status" value="1"/>
</dbReference>
<comment type="caution">
    <text evidence="4">The sequence shown here is derived from an EMBL/GenBank/DDBJ whole genome shotgun (WGS) entry which is preliminary data.</text>
</comment>
<feature type="region of interest" description="Disordered" evidence="2">
    <location>
        <begin position="165"/>
        <end position="289"/>
    </location>
</feature>
<evidence type="ECO:0000259" key="3">
    <source>
        <dbReference type="SMART" id="SM01088"/>
    </source>
</evidence>
<proteinExistence type="predicted"/>
<evidence type="ECO:0000313" key="4">
    <source>
        <dbReference type="EMBL" id="KAK0405139.1"/>
    </source>
</evidence>
<name>A0AA39LQ27_9BILA</name>